<keyword evidence="9 15" id="KW-0547">Nucleotide-binding</keyword>
<evidence type="ECO:0000256" key="9">
    <source>
        <dbReference type="ARBA" id="ARBA00022741"/>
    </source>
</evidence>
<dbReference type="PANTHER" id="PTHR13697">
    <property type="entry name" value="PHOSPHOFRUCTOKINASE"/>
    <property type="match status" value="1"/>
</dbReference>
<dbReference type="EMBL" id="FOXX01000013">
    <property type="protein sequence ID" value="SFQ84134.1"/>
    <property type="molecule type" value="Genomic_DNA"/>
</dbReference>
<proteinExistence type="inferred from homology"/>
<evidence type="ECO:0000256" key="11">
    <source>
        <dbReference type="ARBA" id="ARBA00022840"/>
    </source>
</evidence>
<evidence type="ECO:0000256" key="14">
    <source>
        <dbReference type="ARBA" id="ARBA00048070"/>
    </source>
</evidence>
<keyword evidence="18" id="KW-1185">Reference proteome</keyword>
<evidence type="ECO:0000256" key="15">
    <source>
        <dbReference type="HAMAP-Rule" id="MF_00339"/>
    </source>
</evidence>
<keyword evidence="12 15" id="KW-0460">Magnesium</keyword>
<comment type="catalytic activity">
    <reaction evidence="14 15">
        <text>beta-D-fructose 6-phosphate + ATP = beta-D-fructose 1,6-bisphosphate + ADP + H(+)</text>
        <dbReference type="Rhea" id="RHEA:16109"/>
        <dbReference type="ChEBI" id="CHEBI:15378"/>
        <dbReference type="ChEBI" id="CHEBI:30616"/>
        <dbReference type="ChEBI" id="CHEBI:32966"/>
        <dbReference type="ChEBI" id="CHEBI:57634"/>
        <dbReference type="ChEBI" id="CHEBI:456216"/>
        <dbReference type="EC" id="2.7.1.11"/>
    </reaction>
</comment>
<feature type="binding site" evidence="15">
    <location>
        <position position="103"/>
    </location>
    <ligand>
        <name>Mg(2+)</name>
        <dbReference type="ChEBI" id="CHEBI:18420"/>
        <note>catalytic</note>
    </ligand>
</feature>
<comment type="subcellular location">
    <subcellularLocation>
        <location evidence="3 15">Cytoplasm</location>
    </subcellularLocation>
</comment>
<evidence type="ECO:0000313" key="18">
    <source>
        <dbReference type="Proteomes" id="UP000182762"/>
    </source>
</evidence>
<dbReference type="InterPro" id="IPR022953">
    <property type="entry name" value="ATP_PFK"/>
</dbReference>
<dbReference type="EC" id="2.7.1.11" evidence="15"/>
<sequence>MNKLGILTSGGDAPGMNAAIRAVVIAAQQKNIETMGIKGGYQGLIDRNIDRLTPFNVEGIADKGGTILKTSRCLEFMKEEGRKKAVRVLKEFGITLLVVIGGDGSFKGAEKLHHLGINVISIPGTIDNDFAYTDYSIGFDTALNTILDSISKIKDTDFSHDKTTIIEVMGRYCGDLATYSALAGEGEIISIPERKLDFTTICSQVHSKIASGKQDNLIIITEKMYDIEELKKYIEERLQISVRTSVLGFIQRGGSPSAFDRILASKMGVKAVELLTEGHSGLAVGIKENKLISIEFGNVNNILSDSYEKFRLLDTFSTFNKGDQVLS</sequence>
<feature type="domain" description="Phosphofructokinase" evidence="16">
    <location>
        <begin position="3"/>
        <end position="275"/>
    </location>
</feature>
<dbReference type="PIRSF" id="PIRSF000532">
    <property type="entry name" value="ATP_PFK_prok"/>
    <property type="match status" value="1"/>
</dbReference>
<evidence type="ECO:0000256" key="2">
    <source>
        <dbReference type="ARBA" id="ARBA00002659"/>
    </source>
</evidence>
<keyword evidence="11 15" id="KW-0067">ATP-binding</keyword>
<feature type="binding site" description="in other chain" evidence="15">
    <location>
        <position position="154"/>
    </location>
    <ligand>
        <name>ADP</name>
        <dbReference type="ChEBI" id="CHEBI:456216"/>
        <note>allosteric activator; ligand shared between dimeric partners</note>
    </ligand>
</feature>
<dbReference type="InterPro" id="IPR035966">
    <property type="entry name" value="PKF_sf"/>
</dbReference>
<dbReference type="RefSeq" id="WP_061802526.1">
    <property type="nucleotide sequence ID" value="NZ_FOXX01000013.1"/>
</dbReference>
<comment type="caution">
    <text evidence="15">Lacks conserved residue(s) required for the propagation of feature annotation.</text>
</comment>
<dbReference type="InterPro" id="IPR000023">
    <property type="entry name" value="Phosphofructokinase_dom"/>
</dbReference>
<evidence type="ECO:0000256" key="8">
    <source>
        <dbReference type="ARBA" id="ARBA00022723"/>
    </source>
</evidence>
<evidence type="ECO:0000256" key="12">
    <source>
        <dbReference type="ARBA" id="ARBA00022842"/>
    </source>
</evidence>
<comment type="similarity">
    <text evidence="15">Belongs to the phosphofructokinase type A (PFKA) family. ATP-dependent PFK group I subfamily. Prokaryotic clade 'B1' sub-subfamily.</text>
</comment>
<feature type="binding site" description="in other chain" evidence="15">
    <location>
        <begin position="125"/>
        <end position="127"/>
    </location>
    <ligand>
        <name>substrate</name>
        <note>ligand shared between dimeric partners</note>
    </ligand>
</feature>
<comment type="pathway">
    <text evidence="4 15">Carbohydrate degradation; glycolysis; D-glyceraldehyde 3-phosphate and glycerone phosphate from D-glucose: step 3/4.</text>
</comment>
<feature type="binding site" description="in other chain" evidence="15">
    <location>
        <begin position="169"/>
        <end position="171"/>
    </location>
    <ligand>
        <name>substrate</name>
        <note>ligand shared between dimeric partners</note>
    </ligand>
</feature>
<dbReference type="NCBIfam" id="NF002872">
    <property type="entry name" value="PRK03202.1"/>
    <property type="match status" value="1"/>
</dbReference>
<keyword evidence="7 15" id="KW-0808">Transferase</keyword>
<feature type="binding site" evidence="15">
    <location>
        <begin position="72"/>
        <end position="73"/>
    </location>
    <ligand>
        <name>ATP</name>
        <dbReference type="ChEBI" id="CHEBI:30616"/>
    </ligand>
</feature>
<evidence type="ECO:0000256" key="10">
    <source>
        <dbReference type="ARBA" id="ARBA00022777"/>
    </source>
</evidence>
<dbReference type="PANTHER" id="PTHR13697:SF4">
    <property type="entry name" value="ATP-DEPENDENT 6-PHOSPHOFRUCTOKINASE"/>
    <property type="match status" value="1"/>
</dbReference>
<evidence type="ECO:0000256" key="4">
    <source>
        <dbReference type="ARBA" id="ARBA00004679"/>
    </source>
</evidence>
<keyword evidence="5 15" id="KW-0963">Cytoplasm</keyword>
<gene>
    <name evidence="15" type="primary">pfkA</name>
    <name evidence="17" type="ORF">SAMN02745910_04169</name>
</gene>
<dbReference type="Proteomes" id="UP000182762">
    <property type="component" value="Unassembled WGS sequence"/>
</dbReference>
<evidence type="ECO:0000256" key="13">
    <source>
        <dbReference type="ARBA" id="ARBA00023152"/>
    </source>
</evidence>
<dbReference type="PRINTS" id="PR00476">
    <property type="entry name" value="PHFRCTKINASE"/>
</dbReference>
<keyword evidence="10 15" id="KW-0418">Kinase</keyword>
<feature type="binding site" evidence="15">
    <location>
        <position position="243"/>
    </location>
    <ligand>
        <name>substrate</name>
        <note>ligand shared between dimeric partners</note>
    </ligand>
</feature>
<dbReference type="InterPro" id="IPR012003">
    <property type="entry name" value="ATP_PFK_prok-type"/>
</dbReference>
<feature type="binding site" description="in other chain" evidence="15">
    <location>
        <position position="222"/>
    </location>
    <ligand>
        <name>substrate</name>
        <note>ligand shared between dimeric partners</note>
    </ligand>
</feature>
<comment type="caution">
    <text evidence="17">The sequence shown here is derived from an EMBL/GenBank/DDBJ whole genome shotgun (WGS) entry which is preliminary data.</text>
</comment>
<dbReference type="GeneID" id="93712732"/>
<dbReference type="Pfam" id="PF00365">
    <property type="entry name" value="PFK"/>
    <property type="match status" value="1"/>
</dbReference>
<keyword evidence="6 15" id="KW-0021">Allosteric enzyme</keyword>
<dbReference type="NCBIfam" id="TIGR02482">
    <property type="entry name" value="PFKA_ATP"/>
    <property type="match status" value="1"/>
</dbReference>
<dbReference type="HAMAP" id="MF_00339">
    <property type="entry name" value="Phosphofructokinase_I_B1"/>
    <property type="match status" value="1"/>
</dbReference>
<name>A0A1I6BTC4_9BACI</name>
<dbReference type="InterPro" id="IPR012828">
    <property type="entry name" value="PFKA_ATP_prok"/>
</dbReference>
<keyword evidence="13 15" id="KW-0324">Glycolysis</keyword>
<evidence type="ECO:0000256" key="3">
    <source>
        <dbReference type="ARBA" id="ARBA00004496"/>
    </source>
</evidence>
<accession>A0A1I6BTC4</accession>
<evidence type="ECO:0000256" key="5">
    <source>
        <dbReference type="ARBA" id="ARBA00022490"/>
    </source>
</evidence>
<feature type="binding site" evidence="15">
    <location>
        <begin position="102"/>
        <end position="105"/>
    </location>
    <ligand>
        <name>ATP</name>
        <dbReference type="ChEBI" id="CHEBI:30616"/>
    </ligand>
</feature>
<comment type="activity regulation">
    <text evidence="15">Allosterically activated by ADP and other diphosphonucleosides, and allosterically inhibited by phosphoenolpyruvate.</text>
</comment>
<feature type="binding site" evidence="15">
    <location>
        <position position="11"/>
    </location>
    <ligand>
        <name>ATP</name>
        <dbReference type="ChEBI" id="CHEBI:30616"/>
    </ligand>
</feature>
<comment type="function">
    <text evidence="2 15">Catalyzes the phosphorylation of D-fructose 6-phosphate to fructose 1,6-bisphosphate by ATP, the first committing step of glycolysis.</text>
</comment>
<comment type="cofactor">
    <cofactor evidence="1 15">
        <name>Mg(2+)</name>
        <dbReference type="ChEBI" id="CHEBI:18420"/>
    </cofactor>
</comment>
<feature type="active site" description="Proton acceptor" evidence="15">
    <location>
        <position position="127"/>
    </location>
</feature>
<protein>
    <recommendedName>
        <fullName evidence="15">ATP-dependent 6-phosphofructokinase</fullName>
        <shortName evidence="15">ATP-PFK</shortName>
        <shortName evidence="15">Phosphofructokinase</shortName>
        <ecNumber evidence="15">2.7.1.11</ecNumber>
    </recommendedName>
    <alternativeName>
        <fullName evidence="15">Phosphohexokinase</fullName>
    </alternativeName>
</protein>
<feature type="binding site" description="in other chain" evidence="15">
    <location>
        <begin position="213"/>
        <end position="215"/>
    </location>
    <ligand>
        <name>ADP</name>
        <dbReference type="ChEBI" id="CHEBI:456216"/>
        <note>allosteric activator; ligand shared between dimeric partners</note>
    </ligand>
</feature>
<reference evidence="17 18" key="1">
    <citation type="submission" date="2016-10" db="EMBL/GenBank/DDBJ databases">
        <authorList>
            <person name="Varghese N."/>
            <person name="Submissions S."/>
        </authorList>
    </citation>
    <scope>NUCLEOTIDE SEQUENCE [LARGE SCALE GENOMIC DNA]</scope>
    <source>
        <strain evidence="17 18">DSM 13796</strain>
    </source>
</reference>
<dbReference type="SUPFAM" id="SSF53784">
    <property type="entry name" value="Phosphofructokinase"/>
    <property type="match status" value="1"/>
</dbReference>
<dbReference type="Gene3D" id="3.40.50.450">
    <property type="match status" value="1"/>
</dbReference>
<evidence type="ECO:0000256" key="7">
    <source>
        <dbReference type="ARBA" id="ARBA00022679"/>
    </source>
</evidence>
<keyword evidence="8 15" id="KW-0479">Metal-binding</keyword>
<dbReference type="Gene3D" id="3.40.50.460">
    <property type="entry name" value="Phosphofructokinase domain"/>
    <property type="match status" value="1"/>
</dbReference>
<evidence type="ECO:0000259" key="16">
    <source>
        <dbReference type="Pfam" id="PF00365"/>
    </source>
</evidence>
<evidence type="ECO:0000256" key="1">
    <source>
        <dbReference type="ARBA" id="ARBA00001946"/>
    </source>
</evidence>
<comment type="subunit">
    <text evidence="15">Homotetramer.</text>
</comment>
<organism evidence="17 18">
    <name type="scientific">Priestia endophytica DSM 13796</name>
    <dbReference type="NCBI Taxonomy" id="1121089"/>
    <lineage>
        <taxon>Bacteria</taxon>
        <taxon>Bacillati</taxon>
        <taxon>Bacillota</taxon>
        <taxon>Bacilli</taxon>
        <taxon>Bacillales</taxon>
        <taxon>Bacillaceae</taxon>
        <taxon>Priestia</taxon>
    </lineage>
</organism>
<evidence type="ECO:0000256" key="6">
    <source>
        <dbReference type="ARBA" id="ARBA00022533"/>
    </source>
</evidence>
<evidence type="ECO:0000313" key="17">
    <source>
        <dbReference type="EMBL" id="SFQ84134.1"/>
    </source>
</evidence>